<feature type="region of interest" description="Disordered" evidence="2">
    <location>
        <begin position="1"/>
        <end position="31"/>
    </location>
</feature>
<dbReference type="EMBL" id="QQYZ01000020">
    <property type="protein sequence ID" value="RSY79361.1"/>
    <property type="molecule type" value="Genomic_DNA"/>
</dbReference>
<dbReference type="GO" id="GO:0005975">
    <property type="term" value="P:carbohydrate metabolic process"/>
    <property type="evidence" value="ECO:0007669"/>
    <property type="project" value="InterPro"/>
</dbReference>
<evidence type="ECO:0000256" key="1">
    <source>
        <dbReference type="ARBA" id="ARBA00006865"/>
    </source>
</evidence>
<dbReference type="Pfam" id="PF00722">
    <property type="entry name" value="Glyco_hydro_16"/>
    <property type="match status" value="1"/>
</dbReference>
<dbReference type="Proteomes" id="UP000287746">
    <property type="component" value="Unassembled WGS sequence"/>
</dbReference>
<feature type="domain" description="GH16" evidence="3">
    <location>
        <begin position="49"/>
        <end position="307"/>
    </location>
</feature>
<evidence type="ECO:0000313" key="5">
    <source>
        <dbReference type="Proteomes" id="UP000287746"/>
    </source>
</evidence>
<proteinExistence type="inferred from homology"/>
<sequence>MRKRGLRSSIHQQDKGSDSMSENSTNKTARSIRQRVTRLAAAAIAVGVASIAAAPAQAQSNVCATGTWILCDDFNGATIDTTKWTKGNTNIGNKYKVRPANLKLTTVNDNGNTITVVDARMFGDTHAKPRQGGVLITKQRYGGGRYEVRMKNLPGPHGCSCFWNYYDSENEASPPPVRIYTEIDIEMPANIKPSPPAWATWRRTFGFNTWADSDADEDATYIQHVSNINPFDGQFHVYRWDWRDGANGTRKIDWYVDGVLQASTTQHVGTAPAQLWVGTWPAPWPGMTYNFNVKHAYIDWVRISALP</sequence>
<evidence type="ECO:0000259" key="3">
    <source>
        <dbReference type="PROSITE" id="PS51762"/>
    </source>
</evidence>
<dbReference type="Gene3D" id="2.60.120.200">
    <property type="match status" value="1"/>
</dbReference>
<name>A0A430G009_9SPHN</name>
<gene>
    <name evidence="4" type="ORF">DAH66_17500</name>
</gene>
<comment type="similarity">
    <text evidence="1">Belongs to the glycosyl hydrolase 16 family.</text>
</comment>
<comment type="caution">
    <text evidence="4">The sequence shown here is derived from an EMBL/GenBank/DDBJ whole genome shotgun (WGS) entry which is preliminary data.</text>
</comment>
<dbReference type="InterPro" id="IPR013320">
    <property type="entry name" value="ConA-like_dom_sf"/>
</dbReference>
<accession>A0A430G009</accession>
<dbReference type="InterPro" id="IPR000757">
    <property type="entry name" value="Beta-glucanase-like"/>
</dbReference>
<dbReference type="CDD" id="cd00413">
    <property type="entry name" value="Glyco_hydrolase_16"/>
    <property type="match status" value="1"/>
</dbReference>
<organism evidence="4 5">
    <name type="scientific">Sphingomonas koreensis</name>
    <dbReference type="NCBI Taxonomy" id="93064"/>
    <lineage>
        <taxon>Bacteria</taxon>
        <taxon>Pseudomonadati</taxon>
        <taxon>Pseudomonadota</taxon>
        <taxon>Alphaproteobacteria</taxon>
        <taxon>Sphingomonadales</taxon>
        <taxon>Sphingomonadaceae</taxon>
        <taxon>Sphingomonas</taxon>
    </lineage>
</organism>
<dbReference type="SUPFAM" id="SSF49899">
    <property type="entry name" value="Concanavalin A-like lectins/glucanases"/>
    <property type="match status" value="1"/>
</dbReference>
<dbReference type="PROSITE" id="PS51762">
    <property type="entry name" value="GH16_2"/>
    <property type="match status" value="1"/>
</dbReference>
<evidence type="ECO:0000256" key="2">
    <source>
        <dbReference type="SAM" id="MobiDB-lite"/>
    </source>
</evidence>
<reference evidence="4 5" key="1">
    <citation type="submission" date="2018-07" db="EMBL/GenBank/DDBJ databases">
        <title>Genomic and Epidemiologic Investigation of an Indolent Hospital Outbreak.</title>
        <authorList>
            <person name="Johnson R.C."/>
            <person name="Deming C."/>
            <person name="Conlan S."/>
            <person name="Zellmer C.J."/>
            <person name="Michelin A.V."/>
            <person name="Lee-Lin S."/>
            <person name="Thomas P.J."/>
            <person name="Park M."/>
            <person name="Weingarten R.A."/>
            <person name="Less J."/>
            <person name="Dekker J.P."/>
            <person name="Frank K.M."/>
            <person name="Musser K.A."/>
            <person name="Mcquiston J.R."/>
            <person name="Henderson D.K."/>
            <person name="Lau A.F."/>
            <person name="Palmore T.N."/>
            <person name="Segre J.A."/>
        </authorList>
    </citation>
    <scope>NUCLEOTIDE SEQUENCE [LARGE SCALE GENOMIC DNA]</scope>
    <source>
        <strain evidence="4 5">SK-CDC1_0717</strain>
    </source>
</reference>
<evidence type="ECO:0000313" key="4">
    <source>
        <dbReference type="EMBL" id="RSY79361.1"/>
    </source>
</evidence>
<dbReference type="AlphaFoldDB" id="A0A430G009"/>
<feature type="compositionally biased region" description="Polar residues" evidence="2">
    <location>
        <begin position="18"/>
        <end position="29"/>
    </location>
</feature>
<protein>
    <recommendedName>
        <fullName evidence="3">GH16 domain-containing protein</fullName>
    </recommendedName>
</protein>
<dbReference type="GO" id="GO:0004553">
    <property type="term" value="F:hydrolase activity, hydrolyzing O-glycosyl compounds"/>
    <property type="evidence" value="ECO:0007669"/>
    <property type="project" value="InterPro"/>
</dbReference>